<evidence type="ECO:0000256" key="1">
    <source>
        <dbReference type="ARBA" id="ARBA00004651"/>
    </source>
</evidence>
<dbReference type="InterPro" id="IPR000515">
    <property type="entry name" value="MetI-like"/>
</dbReference>
<dbReference type="GO" id="GO:0055085">
    <property type="term" value="P:transmembrane transport"/>
    <property type="evidence" value="ECO:0007669"/>
    <property type="project" value="InterPro"/>
</dbReference>
<evidence type="ECO:0000256" key="3">
    <source>
        <dbReference type="ARBA" id="ARBA00022475"/>
    </source>
</evidence>
<dbReference type="Proteomes" id="UP000293142">
    <property type="component" value="Unassembled WGS sequence"/>
</dbReference>
<feature type="domain" description="ABC transmembrane type-1" evidence="8">
    <location>
        <begin position="78"/>
        <end position="270"/>
    </location>
</feature>
<reference evidence="9 10" key="1">
    <citation type="submission" date="2019-02" db="EMBL/GenBank/DDBJ databases">
        <title>Paenibacillus sp. nov., isolated from surface-sterilized tissue of Thalictrum simplex L.</title>
        <authorList>
            <person name="Tuo L."/>
        </authorList>
    </citation>
    <scope>NUCLEOTIDE SEQUENCE [LARGE SCALE GENOMIC DNA]</scope>
    <source>
        <strain evidence="9 10">N2SHLJ1</strain>
    </source>
</reference>
<evidence type="ECO:0000259" key="8">
    <source>
        <dbReference type="PROSITE" id="PS50928"/>
    </source>
</evidence>
<dbReference type="Pfam" id="PF00528">
    <property type="entry name" value="BPD_transp_1"/>
    <property type="match status" value="1"/>
</dbReference>
<keyword evidence="10" id="KW-1185">Reference proteome</keyword>
<feature type="transmembrane region" description="Helical" evidence="7">
    <location>
        <begin position="113"/>
        <end position="137"/>
    </location>
</feature>
<comment type="similarity">
    <text evidence="7">Belongs to the binding-protein-dependent transport system permease family.</text>
</comment>
<dbReference type="CDD" id="cd06261">
    <property type="entry name" value="TM_PBP2"/>
    <property type="match status" value="1"/>
</dbReference>
<dbReference type="PROSITE" id="PS50928">
    <property type="entry name" value="ABC_TM1"/>
    <property type="match status" value="1"/>
</dbReference>
<feature type="transmembrane region" description="Helical" evidence="7">
    <location>
        <begin position="149"/>
        <end position="170"/>
    </location>
</feature>
<evidence type="ECO:0000256" key="2">
    <source>
        <dbReference type="ARBA" id="ARBA00022448"/>
    </source>
</evidence>
<accession>A0A4Q9DNU3</accession>
<gene>
    <name evidence="9" type="ORF">EYB31_24930</name>
</gene>
<keyword evidence="2 7" id="KW-0813">Transport</keyword>
<name>A0A4Q9DNU3_9BACL</name>
<keyword evidence="5 7" id="KW-1133">Transmembrane helix</keyword>
<keyword evidence="3" id="KW-1003">Cell membrane</keyword>
<organism evidence="9 10">
    <name type="scientific">Paenibacillus thalictri</name>
    <dbReference type="NCBI Taxonomy" id="2527873"/>
    <lineage>
        <taxon>Bacteria</taxon>
        <taxon>Bacillati</taxon>
        <taxon>Bacillota</taxon>
        <taxon>Bacilli</taxon>
        <taxon>Bacillales</taxon>
        <taxon>Paenibacillaceae</taxon>
        <taxon>Paenibacillus</taxon>
    </lineage>
</organism>
<evidence type="ECO:0000256" key="7">
    <source>
        <dbReference type="RuleBase" id="RU363032"/>
    </source>
</evidence>
<comment type="subcellular location">
    <subcellularLocation>
        <location evidence="1 7">Cell membrane</location>
        <topology evidence="1 7">Multi-pass membrane protein</topology>
    </subcellularLocation>
</comment>
<evidence type="ECO:0000313" key="9">
    <source>
        <dbReference type="EMBL" id="TBL74571.1"/>
    </source>
</evidence>
<dbReference type="OrthoDB" id="9771544at2"/>
<feature type="transmembrane region" description="Helical" evidence="7">
    <location>
        <begin position="77"/>
        <end position="101"/>
    </location>
</feature>
<feature type="transmembrane region" description="Helical" evidence="7">
    <location>
        <begin position="20"/>
        <end position="38"/>
    </location>
</feature>
<proteinExistence type="inferred from homology"/>
<evidence type="ECO:0000256" key="6">
    <source>
        <dbReference type="ARBA" id="ARBA00023136"/>
    </source>
</evidence>
<dbReference type="InterPro" id="IPR035906">
    <property type="entry name" value="MetI-like_sf"/>
</dbReference>
<dbReference type="GO" id="GO:0005886">
    <property type="term" value="C:plasma membrane"/>
    <property type="evidence" value="ECO:0007669"/>
    <property type="project" value="UniProtKB-SubCell"/>
</dbReference>
<sequence>MPERGGSIMNSKTWSGTLTYLLLAVTSAIVFLPFYWMLTNSLKDRSQIFMFPPQWYPHPLVWSNFADLFKRIPFHQYYFNSIYIAVIVTIGTCFFASISGYAFAKLHFRFKDLIFLMLLSSMMIPTEATVIPLFIWLSKLGMVNTHFPLIVPQIFGSGGIFGIFLFRQFYITLPDELMEAAKMDGCNPWQTFVKVMMPLGGPMFATLSIYSFLNSWNDFFEPLIFINSDHLYTIPLAMSMFTDQSGTEWHLLMAAAVLAALPLLLVFVAAQKRFIEGIAMTGMK</sequence>
<dbReference type="Gene3D" id="1.10.3720.10">
    <property type="entry name" value="MetI-like"/>
    <property type="match status" value="1"/>
</dbReference>
<keyword evidence="6 7" id="KW-0472">Membrane</keyword>
<feature type="transmembrane region" description="Helical" evidence="7">
    <location>
        <begin position="191"/>
        <end position="213"/>
    </location>
</feature>
<protein>
    <submittedName>
        <fullName evidence="9">Carbohydrate ABC transporter permease</fullName>
    </submittedName>
</protein>
<feature type="transmembrane region" description="Helical" evidence="7">
    <location>
        <begin position="249"/>
        <end position="270"/>
    </location>
</feature>
<evidence type="ECO:0000313" key="10">
    <source>
        <dbReference type="Proteomes" id="UP000293142"/>
    </source>
</evidence>
<keyword evidence="4 7" id="KW-0812">Transmembrane</keyword>
<dbReference type="AlphaFoldDB" id="A0A4Q9DNU3"/>
<evidence type="ECO:0000256" key="5">
    <source>
        <dbReference type="ARBA" id="ARBA00022989"/>
    </source>
</evidence>
<evidence type="ECO:0000256" key="4">
    <source>
        <dbReference type="ARBA" id="ARBA00022692"/>
    </source>
</evidence>
<dbReference type="PANTHER" id="PTHR43744:SF12">
    <property type="entry name" value="ABC TRANSPORTER PERMEASE PROTEIN MG189-RELATED"/>
    <property type="match status" value="1"/>
</dbReference>
<dbReference type="SUPFAM" id="SSF161098">
    <property type="entry name" value="MetI-like"/>
    <property type="match status" value="1"/>
</dbReference>
<dbReference type="PANTHER" id="PTHR43744">
    <property type="entry name" value="ABC TRANSPORTER PERMEASE PROTEIN MG189-RELATED-RELATED"/>
    <property type="match status" value="1"/>
</dbReference>
<comment type="caution">
    <text evidence="9">The sequence shown here is derived from an EMBL/GenBank/DDBJ whole genome shotgun (WGS) entry which is preliminary data.</text>
</comment>
<dbReference type="EMBL" id="SIRE01000019">
    <property type="protein sequence ID" value="TBL74571.1"/>
    <property type="molecule type" value="Genomic_DNA"/>
</dbReference>